<dbReference type="InterPro" id="IPR011990">
    <property type="entry name" value="TPR-like_helical_dom_sf"/>
</dbReference>
<keyword evidence="2" id="KW-1185">Reference proteome</keyword>
<comment type="caution">
    <text evidence="1">The sequence shown here is derived from an EMBL/GenBank/DDBJ whole genome shotgun (WGS) entry which is preliminary data.</text>
</comment>
<name>A0A821HUX6_9BILA</name>
<dbReference type="Gene3D" id="1.25.40.10">
    <property type="entry name" value="Tetratricopeptide repeat domain"/>
    <property type="match status" value="1"/>
</dbReference>
<proteinExistence type="predicted"/>
<reference evidence="1" key="1">
    <citation type="submission" date="2021-02" db="EMBL/GenBank/DDBJ databases">
        <authorList>
            <person name="Nowell W R."/>
        </authorList>
    </citation>
    <scope>NUCLEOTIDE SEQUENCE</scope>
</reference>
<gene>
    <name evidence="1" type="ORF">OVN521_LOCUS48098</name>
</gene>
<evidence type="ECO:0000313" key="1">
    <source>
        <dbReference type="EMBL" id="CAF4692183.1"/>
    </source>
</evidence>
<organism evidence="1 2">
    <name type="scientific">Rotaria magnacalcarata</name>
    <dbReference type="NCBI Taxonomy" id="392030"/>
    <lineage>
        <taxon>Eukaryota</taxon>
        <taxon>Metazoa</taxon>
        <taxon>Spiralia</taxon>
        <taxon>Gnathifera</taxon>
        <taxon>Rotifera</taxon>
        <taxon>Eurotatoria</taxon>
        <taxon>Bdelloidea</taxon>
        <taxon>Philodinida</taxon>
        <taxon>Philodinidae</taxon>
        <taxon>Rotaria</taxon>
    </lineage>
</organism>
<protein>
    <recommendedName>
        <fullName evidence="3">Tetratricopeptide repeat protein</fullName>
    </recommendedName>
</protein>
<accession>A0A821HUX6</accession>
<dbReference type="SUPFAM" id="SSF48452">
    <property type="entry name" value="TPR-like"/>
    <property type="match status" value="1"/>
</dbReference>
<feature type="non-terminal residue" evidence="1">
    <location>
        <position position="80"/>
    </location>
</feature>
<feature type="non-terminal residue" evidence="1">
    <location>
        <position position="1"/>
    </location>
</feature>
<dbReference type="Proteomes" id="UP000663866">
    <property type="component" value="Unassembled WGS sequence"/>
</dbReference>
<evidence type="ECO:0008006" key="3">
    <source>
        <dbReference type="Google" id="ProtNLM"/>
    </source>
</evidence>
<dbReference type="EMBL" id="CAJOBG010098275">
    <property type="protein sequence ID" value="CAF4692183.1"/>
    <property type="molecule type" value="Genomic_DNA"/>
</dbReference>
<dbReference type="AlphaFoldDB" id="A0A821HUX6"/>
<sequence length="80" mass="8653">NAHRDRQELSDALDNAQRALLIQKSLVPINESSVATTLAALANIHYDLGDTSQALDLDMEALQVFERLLSPNAPTLAAVL</sequence>
<dbReference type="Pfam" id="PF13374">
    <property type="entry name" value="TPR_10"/>
    <property type="match status" value="1"/>
</dbReference>
<evidence type="ECO:0000313" key="2">
    <source>
        <dbReference type="Proteomes" id="UP000663866"/>
    </source>
</evidence>